<feature type="transmembrane region" description="Helical" evidence="1">
    <location>
        <begin position="41"/>
        <end position="58"/>
    </location>
</feature>
<dbReference type="AlphaFoldDB" id="A0A7J8YFD9"/>
<comment type="caution">
    <text evidence="2">The sequence shown here is derived from an EMBL/GenBank/DDBJ whole genome shotgun (WGS) entry which is preliminary data.</text>
</comment>
<gene>
    <name evidence="2" type="ORF">Goari_021780</name>
</gene>
<keyword evidence="1" id="KW-0812">Transmembrane</keyword>
<reference evidence="2 3" key="1">
    <citation type="journal article" date="2019" name="Genome Biol. Evol.">
        <title>Insights into the evolution of the New World diploid cottons (Gossypium, subgenus Houzingenia) based on genome sequencing.</title>
        <authorList>
            <person name="Grover C.E."/>
            <person name="Arick M.A. 2nd"/>
            <person name="Thrash A."/>
            <person name="Conover J.L."/>
            <person name="Sanders W.S."/>
            <person name="Peterson D.G."/>
            <person name="Frelichowski J.E."/>
            <person name="Scheffler J.A."/>
            <person name="Scheffler B.E."/>
            <person name="Wendel J.F."/>
        </authorList>
    </citation>
    <scope>NUCLEOTIDE SEQUENCE [LARGE SCALE GENOMIC DNA]</scope>
    <source>
        <strain evidence="2">185</strain>
        <tissue evidence="2">Leaf</tissue>
    </source>
</reference>
<name>A0A7J8YFD9_GOSAI</name>
<dbReference type="EMBL" id="JABFAA010000012">
    <property type="protein sequence ID" value="MBA0698283.1"/>
    <property type="molecule type" value="Genomic_DNA"/>
</dbReference>
<protein>
    <submittedName>
        <fullName evidence="2">Uncharacterized protein</fullName>
    </submittedName>
</protein>
<proteinExistence type="predicted"/>
<keyword evidence="1" id="KW-1133">Transmembrane helix</keyword>
<organism evidence="2 3">
    <name type="scientific">Gossypium aridum</name>
    <name type="common">American cotton</name>
    <name type="synonym">Erioxylum aridum</name>
    <dbReference type="NCBI Taxonomy" id="34290"/>
    <lineage>
        <taxon>Eukaryota</taxon>
        <taxon>Viridiplantae</taxon>
        <taxon>Streptophyta</taxon>
        <taxon>Embryophyta</taxon>
        <taxon>Tracheophyta</taxon>
        <taxon>Spermatophyta</taxon>
        <taxon>Magnoliopsida</taxon>
        <taxon>eudicotyledons</taxon>
        <taxon>Gunneridae</taxon>
        <taxon>Pentapetalae</taxon>
        <taxon>rosids</taxon>
        <taxon>malvids</taxon>
        <taxon>Malvales</taxon>
        <taxon>Malvaceae</taxon>
        <taxon>Malvoideae</taxon>
        <taxon>Gossypium</taxon>
    </lineage>
</organism>
<evidence type="ECO:0000313" key="3">
    <source>
        <dbReference type="Proteomes" id="UP000593577"/>
    </source>
</evidence>
<accession>A0A7J8YFD9</accession>
<evidence type="ECO:0000313" key="2">
    <source>
        <dbReference type="EMBL" id="MBA0698283.1"/>
    </source>
</evidence>
<keyword evidence="1" id="KW-0472">Membrane</keyword>
<dbReference type="Proteomes" id="UP000593577">
    <property type="component" value="Unassembled WGS sequence"/>
</dbReference>
<sequence>MAAHYKLVFSKLLTHTDINKRLAVPSAIQSSLPPFNGGHALIFWFLHGTIFWPILYSIRTEGYSKPVFS</sequence>
<evidence type="ECO:0000256" key="1">
    <source>
        <dbReference type="SAM" id="Phobius"/>
    </source>
</evidence>
<feature type="non-terminal residue" evidence="2">
    <location>
        <position position="69"/>
    </location>
</feature>
<keyword evidence="3" id="KW-1185">Reference proteome</keyword>